<keyword evidence="3" id="KW-0540">Nuclease</keyword>
<dbReference type="GO" id="GO:0003677">
    <property type="term" value="F:DNA binding"/>
    <property type="evidence" value="ECO:0007669"/>
    <property type="project" value="UniProtKB-KW"/>
</dbReference>
<keyword evidence="4" id="KW-1185">Reference proteome</keyword>
<evidence type="ECO:0000313" key="3">
    <source>
        <dbReference type="EMBL" id="MFC5358139.1"/>
    </source>
</evidence>
<dbReference type="Pfam" id="PF26340">
    <property type="entry name" value="DNA-SBD_ScoMcrA"/>
    <property type="match status" value="1"/>
</dbReference>
<dbReference type="Pfam" id="PF13391">
    <property type="entry name" value="HNH_2"/>
    <property type="match status" value="1"/>
</dbReference>
<dbReference type="NCBIfam" id="NF045808">
    <property type="entry name" value="PT-DNA_restrict"/>
    <property type="match status" value="1"/>
</dbReference>
<keyword evidence="3" id="KW-0238">DNA-binding</keyword>
<protein>
    <submittedName>
        <fullName evidence="3">Phosphorothioated DNA-binding restriction endonuclease</fullName>
    </submittedName>
</protein>
<accession>A0ABW0GAS0</accession>
<dbReference type="EMBL" id="JBHSLC010000081">
    <property type="protein sequence ID" value="MFC5358139.1"/>
    <property type="molecule type" value="Genomic_DNA"/>
</dbReference>
<evidence type="ECO:0000259" key="1">
    <source>
        <dbReference type="Pfam" id="PF13391"/>
    </source>
</evidence>
<feature type="domain" description="HNH nuclease" evidence="1">
    <location>
        <begin position="178"/>
        <end position="231"/>
    </location>
</feature>
<reference evidence="4" key="1">
    <citation type="journal article" date="2019" name="Int. J. Syst. Evol. Microbiol.">
        <title>The Global Catalogue of Microorganisms (GCM) 10K type strain sequencing project: providing services to taxonomists for standard genome sequencing and annotation.</title>
        <authorList>
            <consortium name="The Broad Institute Genomics Platform"/>
            <consortium name="The Broad Institute Genome Sequencing Center for Infectious Disease"/>
            <person name="Wu L."/>
            <person name="Ma J."/>
        </authorList>
    </citation>
    <scope>NUCLEOTIDE SEQUENCE [LARGE SCALE GENOMIC DNA]</scope>
    <source>
        <strain evidence="4">CCUG 58760</strain>
    </source>
</reference>
<name>A0ABW0GAS0_9PROT</name>
<keyword evidence="3" id="KW-0378">Hydrolase</keyword>
<gene>
    <name evidence="3" type="ORF">ACFPMG_24435</name>
</gene>
<dbReference type="InterPro" id="IPR011396">
    <property type="entry name" value="PT_DNA_restrict"/>
</dbReference>
<organism evidence="3 4">
    <name type="scientific">Azospirillum himalayense</name>
    <dbReference type="NCBI Taxonomy" id="654847"/>
    <lineage>
        <taxon>Bacteria</taxon>
        <taxon>Pseudomonadati</taxon>
        <taxon>Pseudomonadota</taxon>
        <taxon>Alphaproteobacteria</taxon>
        <taxon>Rhodospirillales</taxon>
        <taxon>Azospirillaceae</taxon>
        <taxon>Azospirillum</taxon>
    </lineage>
</organism>
<evidence type="ECO:0000313" key="4">
    <source>
        <dbReference type="Proteomes" id="UP001596166"/>
    </source>
</evidence>
<dbReference type="RefSeq" id="WP_376997837.1">
    <property type="nucleotide sequence ID" value="NZ_JBHSLC010000081.1"/>
</dbReference>
<dbReference type="PIRSF" id="PIRSF030850">
    <property type="entry name" value="UCP030850"/>
    <property type="match status" value="1"/>
</dbReference>
<dbReference type="GO" id="GO:0004519">
    <property type="term" value="F:endonuclease activity"/>
    <property type="evidence" value="ECO:0007669"/>
    <property type="project" value="UniProtKB-KW"/>
</dbReference>
<dbReference type="Proteomes" id="UP001596166">
    <property type="component" value="Unassembled WGS sequence"/>
</dbReference>
<evidence type="ECO:0000259" key="2">
    <source>
        <dbReference type="Pfam" id="PF26340"/>
    </source>
</evidence>
<dbReference type="InterPro" id="IPR058813">
    <property type="entry name" value="DNA-SBD_ScoMcrA"/>
</dbReference>
<proteinExistence type="predicted"/>
<comment type="caution">
    <text evidence="3">The sequence shown here is derived from an EMBL/GenBank/DDBJ whole genome shotgun (WGS) entry which is preliminary data.</text>
</comment>
<dbReference type="InterPro" id="IPR003615">
    <property type="entry name" value="HNH_nuc"/>
</dbReference>
<feature type="domain" description="ScoMcrA-like DNA sulfur-binding" evidence="2">
    <location>
        <begin position="6"/>
        <end position="153"/>
    </location>
</feature>
<sequence>MDTPEFLTILGNLRRNTSNGVRAPHKPLLLLYALARLKGGQERIRYRDAASILPTLIRTYGPVGTRARASDPFVRLRSDGIWSLDAHSSIFDASGQGRPAAMADADTLGGFTTEVLELLHQQPGLINQAVRRILDTNFPASLHEDIAAAVGLDLEGTGSARRDPRFRDAVLRAYLCECAVCRFQLRCGDGLVGLEAAHLRWHAFGGGSDIANGLSLCVLHHRLFDLGVLTLTLDGRVEVSRSISGPSARGLFDLDGAPVLTPIDPAFRPGPQNVEWHRSQVFRG</sequence>
<keyword evidence="3" id="KW-0255">Endonuclease</keyword>